<keyword evidence="1" id="KW-0732">Signal</keyword>
<dbReference type="RefSeq" id="WP_090023958.1">
    <property type="nucleotide sequence ID" value="NZ_FOVD01000002.1"/>
</dbReference>
<organism evidence="2 3">
    <name type="scientific">Chryseobacterium oleae</name>
    <dbReference type="NCBI Taxonomy" id="491207"/>
    <lineage>
        <taxon>Bacteria</taxon>
        <taxon>Pseudomonadati</taxon>
        <taxon>Bacteroidota</taxon>
        <taxon>Flavobacteriia</taxon>
        <taxon>Flavobacteriales</taxon>
        <taxon>Weeksellaceae</taxon>
        <taxon>Chryseobacterium group</taxon>
        <taxon>Chryseobacterium</taxon>
    </lineage>
</organism>
<dbReference type="EMBL" id="FOVD01000002">
    <property type="protein sequence ID" value="SFN21694.1"/>
    <property type="molecule type" value="Genomic_DNA"/>
</dbReference>
<keyword evidence="3" id="KW-1185">Reference proteome</keyword>
<feature type="chain" id="PRO_5011567168" description="Outer membrane protein beta-barrel domain-containing protein" evidence="1">
    <location>
        <begin position="19"/>
        <end position="181"/>
    </location>
</feature>
<dbReference type="OrthoDB" id="1253126at2"/>
<accession>A0A1I4X734</accession>
<feature type="signal peptide" evidence="1">
    <location>
        <begin position="1"/>
        <end position="18"/>
    </location>
</feature>
<reference evidence="3" key="1">
    <citation type="submission" date="2016-10" db="EMBL/GenBank/DDBJ databases">
        <authorList>
            <person name="Varghese N."/>
            <person name="Submissions S."/>
        </authorList>
    </citation>
    <scope>NUCLEOTIDE SEQUENCE [LARGE SCALE GENOMIC DNA]</scope>
    <source>
        <strain evidence="3">DSM 25575</strain>
    </source>
</reference>
<evidence type="ECO:0000313" key="2">
    <source>
        <dbReference type="EMBL" id="SFN21694.1"/>
    </source>
</evidence>
<protein>
    <recommendedName>
        <fullName evidence="4">Outer membrane protein beta-barrel domain-containing protein</fullName>
    </recommendedName>
</protein>
<dbReference type="Proteomes" id="UP000198769">
    <property type="component" value="Unassembled WGS sequence"/>
</dbReference>
<dbReference type="AlphaFoldDB" id="A0A1I4X734"/>
<evidence type="ECO:0000256" key="1">
    <source>
        <dbReference type="SAM" id="SignalP"/>
    </source>
</evidence>
<evidence type="ECO:0000313" key="3">
    <source>
        <dbReference type="Proteomes" id="UP000198769"/>
    </source>
</evidence>
<name>A0A1I4X734_CHROL</name>
<evidence type="ECO:0008006" key="4">
    <source>
        <dbReference type="Google" id="ProtNLM"/>
    </source>
</evidence>
<proteinExistence type="predicted"/>
<gene>
    <name evidence="2" type="ORF">SAMN05421594_1546</name>
</gene>
<sequence length="181" mass="19869">MRKLLLFPLLMVVSILSAQKFEVSASYGASSVYDATYELASAITIYSITKESNPSSVGVAAIGVAMYSENMKWRYGVDVANEFFNKTASISRQNILSVLPKVDYFWLRKEKLGLYSGAAAGVTFVNTTYVDKDKKERKDTDSVFGFNVVPIGVKYGGDLSVFLETNIGMKGIVQGGVSYKF</sequence>